<dbReference type="Proteomes" id="UP001055879">
    <property type="component" value="Linkage Group LG05"/>
</dbReference>
<proteinExistence type="predicted"/>
<dbReference type="EMBL" id="CM042051">
    <property type="protein sequence ID" value="KAI3728675.1"/>
    <property type="molecule type" value="Genomic_DNA"/>
</dbReference>
<gene>
    <name evidence="1" type="ORF">L6452_17316</name>
</gene>
<evidence type="ECO:0000313" key="1">
    <source>
        <dbReference type="EMBL" id="KAI3728675.1"/>
    </source>
</evidence>
<organism evidence="1 2">
    <name type="scientific">Arctium lappa</name>
    <name type="common">Greater burdock</name>
    <name type="synonym">Lappa major</name>
    <dbReference type="NCBI Taxonomy" id="4217"/>
    <lineage>
        <taxon>Eukaryota</taxon>
        <taxon>Viridiplantae</taxon>
        <taxon>Streptophyta</taxon>
        <taxon>Embryophyta</taxon>
        <taxon>Tracheophyta</taxon>
        <taxon>Spermatophyta</taxon>
        <taxon>Magnoliopsida</taxon>
        <taxon>eudicotyledons</taxon>
        <taxon>Gunneridae</taxon>
        <taxon>Pentapetalae</taxon>
        <taxon>asterids</taxon>
        <taxon>campanulids</taxon>
        <taxon>Asterales</taxon>
        <taxon>Asteraceae</taxon>
        <taxon>Carduoideae</taxon>
        <taxon>Cardueae</taxon>
        <taxon>Arctiinae</taxon>
        <taxon>Arctium</taxon>
    </lineage>
</organism>
<keyword evidence="2" id="KW-1185">Reference proteome</keyword>
<reference evidence="1 2" key="2">
    <citation type="journal article" date="2022" name="Mol. Ecol. Resour.">
        <title>The genomes of chicory, endive, great burdock and yacon provide insights into Asteraceae paleo-polyploidization history and plant inulin production.</title>
        <authorList>
            <person name="Fan W."/>
            <person name="Wang S."/>
            <person name="Wang H."/>
            <person name="Wang A."/>
            <person name="Jiang F."/>
            <person name="Liu H."/>
            <person name="Zhao H."/>
            <person name="Xu D."/>
            <person name="Zhang Y."/>
        </authorList>
    </citation>
    <scope>NUCLEOTIDE SEQUENCE [LARGE SCALE GENOMIC DNA]</scope>
    <source>
        <strain evidence="2">cv. Niubang</strain>
    </source>
</reference>
<accession>A0ACB9C385</accession>
<protein>
    <submittedName>
        <fullName evidence="1">Uncharacterized protein</fullName>
    </submittedName>
</protein>
<reference evidence="2" key="1">
    <citation type="journal article" date="2022" name="Mol. Ecol. Resour.">
        <title>The genomes of chicory, endive, great burdock and yacon provide insights into Asteraceae palaeo-polyploidization history and plant inulin production.</title>
        <authorList>
            <person name="Fan W."/>
            <person name="Wang S."/>
            <person name="Wang H."/>
            <person name="Wang A."/>
            <person name="Jiang F."/>
            <person name="Liu H."/>
            <person name="Zhao H."/>
            <person name="Xu D."/>
            <person name="Zhang Y."/>
        </authorList>
    </citation>
    <scope>NUCLEOTIDE SEQUENCE [LARGE SCALE GENOMIC DNA]</scope>
    <source>
        <strain evidence="2">cv. Niubang</strain>
    </source>
</reference>
<evidence type="ECO:0000313" key="2">
    <source>
        <dbReference type="Proteomes" id="UP001055879"/>
    </source>
</evidence>
<comment type="caution">
    <text evidence="1">The sequence shown here is derived from an EMBL/GenBank/DDBJ whole genome shotgun (WGS) entry which is preliminary data.</text>
</comment>
<name>A0ACB9C385_ARCLA</name>
<sequence>MKPTKCRWLCRLKNALPIKHTMVVLSINSAGSFGVRETFSETSPSNGHFMAVNFSLPADGQIKREYIVVNTVIHEIGGVDEMVGGNDSDRSEDGDYDKKTLSHIASEGLVCVFMVYAELDPCS</sequence>